<accession>A0AAD7ERB2</accession>
<evidence type="ECO:0000259" key="2">
    <source>
        <dbReference type="PROSITE" id="PS50828"/>
    </source>
</evidence>
<dbReference type="EMBL" id="JARIHO010000020">
    <property type="protein sequence ID" value="KAJ7346559.1"/>
    <property type="molecule type" value="Genomic_DNA"/>
</dbReference>
<dbReference type="PANTHER" id="PTHR47417">
    <property type="entry name" value="SMR DOMAIN-CONTAINING PROTEIN YPL199C"/>
    <property type="match status" value="1"/>
</dbReference>
<dbReference type="Pfam" id="PF01713">
    <property type="entry name" value="Smr"/>
    <property type="match status" value="1"/>
</dbReference>
<dbReference type="PROSITE" id="PS50828">
    <property type="entry name" value="SMR"/>
    <property type="match status" value="1"/>
</dbReference>
<dbReference type="SUPFAM" id="SSF160443">
    <property type="entry name" value="SMR domain-like"/>
    <property type="match status" value="1"/>
</dbReference>
<dbReference type="InterPro" id="IPR053020">
    <property type="entry name" value="Smr_domain_protein"/>
</dbReference>
<keyword evidence="4" id="KW-1185">Reference proteome</keyword>
<sequence>MNRMRLIPRTNPETNPLATGPPPAVQADTRTPEHEVVHFDAHADHVADVSHAPAQAVDSPVLVNTPSPMTPPSTPPERISPSSPVEDTPTLDLGIHEDELQTPALLVIQTLPLQVVDGTTREVSPVDEADQDELQTPLALNLRALPPLTLEQPQSRDQTRSLLLEDIPPDDLASVLEGNLPEDADNISELSLQSGTELSIISATDAQIIRSKAELLRKQAWAEDARARSLKAQLEQAISQNRIKDAFLLRREIETVETRARSLHGRAARRHFGAHNSSNNVNEIDVHGLFIGEAVKKVENSLEAAIWNGQRELRVIVGRGLHSHDGRPKLRPAIMSEMSK</sequence>
<dbReference type="Gene3D" id="3.30.1370.110">
    <property type="match status" value="1"/>
</dbReference>
<gene>
    <name evidence="3" type="ORF">DFH08DRAFT_809439</name>
</gene>
<protein>
    <recommendedName>
        <fullName evidence="2">Smr domain-containing protein</fullName>
    </recommendedName>
</protein>
<evidence type="ECO:0000313" key="4">
    <source>
        <dbReference type="Proteomes" id="UP001218218"/>
    </source>
</evidence>
<feature type="region of interest" description="Disordered" evidence="1">
    <location>
        <begin position="1"/>
        <end position="29"/>
    </location>
</feature>
<dbReference type="Proteomes" id="UP001218218">
    <property type="component" value="Unassembled WGS sequence"/>
</dbReference>
<feature type="region of interest" description="Disordered" evidence="1">
    <location>
        <begin position="63"/>
        <end position="86"/>
    </location>
</feature>
<organism evidence="3 4">
    <name type="scientific">Mycena albidolilacea</name>
    <dbReference type="NCBI Taxonomy" id="1033008"/>
    <lineage>
        <taxon>Eukaryota</taxon>
        <taxon>Fungi</taxon>
        <taxon>Dikarya</taxon>
        <taxon>Basidiomycota</taxon>
        <taxon>Agaricomycotina</taxon>
        <taxon>Agaricomycetes</taxon>
        <taxon>Agaricomycetidae</taxon>
        <taxon>Agaricales</taxon>
        <taxon>Marasmiineae</taxon>
        <taxon>Mycenaceae</taxon>
        <taxon>Mycena</taxon>
    </lineage>
</organism>
<evidence type="ECO:0000313" key="3">
    <source>
        <dbReference type="EMBL" id="KAJ7346559.1"/>
    </source>
</evidence>
<feature type="domain" description="Smr" evidence="2">
    <location>
        <begin position="284"/>
        <end position="340"/>
    </location>
</feature>
<dbReference type="InterPro" id="IPR036063">
    <property type="entry name" value="Smr_dom_sf"/>
</dbReference>
<evidence type="ECO:0000256" key="1">
    <source>
        <dbReference type="SAM" id="MobiDB-lite"/>
    </source>
</evidence>
<comment type="caution">
    <text evidence="3">The sequence shown here is derived from an EMBL/GenBank/DDBJ whole genome shotgun (WGS) entry which is preliminary data.</text>
</comment>
<dbReference type="AlphaFoldDB" id="A0AAD7ERB2"/>
<proteinExistence type="predicted"/>
<reference evidence="3" key="1">
    <citation type="submission" date="2023-03" db="EMBL/GenBank/DDBJ databases">
        <title>Massive genome expansion in bonnet fungi (Mycena s.s.) driven by repeated elements and novel gene families across ecological guilds.</title>
        <authorList>
            <consortium name="Lawrence Berkeley National Laboratory"/>
            <person name="Harder C.B."/>
            <person name="Miyauchi S."/>
            <person name="Viragh M."/>
            <person name="Kuo A."/>
            <person name="Thoen E."/>
            <person name="Andreopoulos B."/>
            <person name="Lu D."/>
            <person name="Skrede I."/>
            <person name="Drula E."/>
            <person name="Henrissat B."/>
            <person name="Morin E."/>
            <person name="Kohler A."/>
            <person name="Barry K."/>
            <person name="LaButti K."/>
            <person name="Morin E."/>
            <person name="Salamov A."/>
            <person name="Lipzen A."/>
            <person name="Mereny Z."/>
            <person name="Hegedus B."/>
            <person name="Baldrian P."/>
            <person name="Stursova M."/>
            <person name="Weitz H."/>
            <person name="Taylor A."/>
            <person name="Grigoriev I.V."/>
            <person name="Nagy L.G."/>
            <person name="Martin F."/>
            <person name="Kauserud H."/>
        </authorList>
    </citation>
    <scope>NUCLEOTIDE SEQUENCE</scope>
    <source>
        <strain evidence="3">CBHHK002</strain>
    </source>
</reference>
<dbReference type="PANTHER" id="PTHR47417:SF1">
    <property type="entry name" value="SMR DOMAIN-CONTAINING PROTEIN YPL199C"/>
    <property type="match status" value="1"/>
</dbReference>
<dbReference type="InterPro" id="IPR002625">
    <property type="entry name" value="Smr_dom"/>
</dbReference>
<name>A0AAD7ERB2_9AGAR</name>